<dbReference type="Proteomes" id="UP000657385">
    <property type="component" value="Unassembled WGS sequence"/>
</dbReference>
<evidence type="ECO:0008006" key="3">
    <source>
        <dbReference type="Google" id="ProtNLM"/>
    </source>
</evidence>
<accession>A0A931FCP4</accession>
<organism evidence="1 2">
    <name type="scientific">Streptacidiphilus fuscans</name>
    <dbReference type="NCBI Taxonomy" id="2789292"/>
    <lineage>
        <taxon>Bacteria</taxon>
        <taxon>Bacillati</taxon>
        <taxon>Actinomycetota</taxon>
        <taxon>Actinomycetes</taxon>
        <taxon>Kitasatosporales</taxon>
        <taxon>Streptomycetaceae</taxon>
        <taxon>Streptacidiphilus</taxon>
    </lineage>
</organism>
<dbReference type="AlphaFoldDB" id="A0A931FCP4"/>
<dbReference type="RefSeq" id="WP_196195130.1">
    <property type="nucleotide sequence ID" value="NZ_JADPRT010000007.1"/>
</dbReference>
<sequence length="369" mass="39192">MELDLLRPLYDTDTEGPVVSVHMDTSRTDQDADKRLELTWRDLRRDLVAQGVDESTLSVLDDAVGGSPHIVGPQGESLFAAQGKLLGAFTLSAPPARTRAVVQAVADPLETVLDLDHQVPYVVVALDREGGDIDAYPVGAFDAATSRTYDGSTLHITRVRGGGPSMASYHRRSLNLWTRNAQGVAAEIAEAVSAVDARVVFVGGDPKALGVLRELLPTHRIHVPLVDVSGGRGGEDAEAALRRSVDTELATASDRIHEQAMEDYREALGRKLAVQGIPAVSDVFAVGNVHTLLLHSDRDADPLKWGTPGDPKLVASSPKALGEHESTAFEAPASSLLLRAATLTDAAFAEILPVAPVDDGCAAILRYGE</sequence>
<evidence type="ECO:0000313" key="1">
    <source>
        <dbReference type="EMBL" id="MBF9069947.1"/>
    </source>
</evidence>
<protein>
    <recommendedName>
        <fullName evidence="3">Peptide chain release factor 1</fullName>
    </recommendedName>
</protein>
<keyword evidence="2" id="KW-1185">Reference proteome</keyword>
<name>A0A931FCP4_9ACTN</name>
<evidence type="ECO:0000313" key="2">
    <source>
        <dbReference type="Proteomes" id="UP000657385"/>
    </source>
</evidence>
<dbReference type="Pfam" id="PF18844">
    <property type="entry name" value="baeRF_family2"/>
    <property type="match status" value="1"/>
</dbReference>
<dbReference type="EMBL" id="JADPRT010000007">
    <property type="protein sequence ID" value="MBF9069947.1"/>
    <property type="molecule type" value="Genomic_DNA"/>
</dbReference>
<proteinExistence type="predicted"/>
<comment type="caution">
    <text evidence="1">The sequence shown here is derived from an EMBL/GenBank/DDBJ whole genome shotgun (WGS) entry which is preliminary data.</text>
</comment>
<dbReference type="InterPro" id="IPR040701">
    <property type="entry name" value="Bact_RF_family2"/>
</dbReference>
<reference evidence="1" key="1">
    <citation type="submission" date="2020-11" db="EMBL/GenBank/DDBJ databases">
        <title>Isolation and identification of active actinomycetes.</title>
        <authorList>
            <person name="Yu B."/>
        </authorList>
    </citation>
    <scope>NUCLEOTIDE SEQUENCE</scope>
    <source>
        <strain evidence="1">NEAU-YB345</strain>
    </source>
</reference>
<gene>
    <name evidence="1" type="ORF">I2501_18145</name>
</gene>